<proteinExistence type="predicted"/>
<feature type="non-terminal residue" evidence="2">
    <location>
        <position position="1"/>
    </location>
</feature>
<protein>
    <submittedName>
        <fullName evidence="2">Uncharacterized protein</fullName>
    </submittedName>
</protein>
<name>A0A9W8AA27_9FUNG</name>
<feature type="region of interest" description="Disordered" evidence="1">
    <location>
        <begin position="1"/>
        <end position="28"/>
    </location>
</feature>
<gene>
    <name evidence="2" type="ORF">IWQ60_003195</name>
</gene>
<accession>A0A9W8AA27</accession>
<dbReference type="AlphaFoldDB" id="A0A9W8AA27"/>
<dbReference type="EMBL" id="JANBPT010000132">
    <property type="protein sequence ID" value="KAJ1927144.1"/>
    <property type="molecule type" value="Genomic_DNA"/>
</dbReference>
<evidence type="ECO:0000313" key="2">
    <source>
        <dbReference type="EMBL" id="KAJ1927144.1"/>
    </source>
</evidence>
<keyword evidence="3" id="KW-1185">Reference proteome</keyword>
<organism evidence="2 3">
    <name type="scientific">Tieghemiomyces parasiticus</name>
    <dbReference type="NCBI Taxonomy" id="78921"/>
    <lineage>
        <taxon>Eukaryota</taxon>
        <taxon>Fungi</taxon>
        <taxon>Fungi incertae sedis</taxon>
        <taxon>Zoopagomycota</taxon>
        <taxon>Kickxellomycotina</taxon>
        <taxon>Dimargaritomycetes</taxon>
        <taxon>Dimargaritales</taxon>
        <taxon>Dimargaritaceae</taxon>
        <taxon>Tieghemiomyces</taxon>
    </lineage>
</organism>
<dbReference type="Proteomes" id="UP001150569">
    <property type="component" value="Unassembled WGS sequence"/>
</dbReference>
<dbReference type="OrthoDB" id="2254641at2759"/>
<sequence>SIPAHSAETLFDDSDPEPNQGGAESHPFALPAFDRRVTKLAVLPSRFQQYRCTATLHYTSPGTGRAMEADFSFGLYLLFQCHLKLDPRPVVSDGEDAATNSTINLGSVAYHANLLRSLFTVPPADGIGAGSQYHITGPVSEIV</sequence>
<evidence type="ECO:0000256" key="1">
    <source>
        <dbReference type="SAM" id="MobiDB-lite"/>
    </source>
</evidence>
<comment type="caution">
    <text evidence="2">The sequence shown here is derived from an EMBL/GenBank/DDBJ whole genome shotgun (WGS) entry which is preliminary data.</text>
</comment>
<evidence type="ECO:0000313" key="3">
    <source>
        <dbReference type="Proteomes" id="UP001150569"/>
    </source>
</evidence>
<reference evidence="2" key="1">
    <citation type="submission" date="2022-07" db="EMBL/GenBank/DDBJ databases">
        <title>Phylogenomic reconstructions and comparative analyses of Kickxellomycotina fungi.</title>
        <authorList>
            <person name="Reynolds N.K."/>
            <person name="Stajich J.E."/>
            <person name="Barry K."/>
            <person name="Grigoriev I.V."/>
            <person name="Crous P."/>
            <person name="Smith M.E."/>
        </authorList>
    </citation>
    <scope>NUCLEOTIDE SEQUENCE</scope>
    <source>
        <strain evidence="2">RSA 861</strain>
    </source>
</reference>